<dbReference type="PANTHER" id="PTHR46072">
    <property type="entry name" value="AMIDASE-RELATED-RELATED"/>
    <property type="match status" value="1"/>
</dbReference>
<dbReference type="SUPFAM" id="SSF75304">
    <property type="entry name" value="Amidase signature (AS) enzymes"/>
    <property type="match status" value="1"/>
</dbReference>
<dbReference type="Pfam" id="PF01425">
    <property type="entry name" value="Amidase"/>
    <property type="match status" value="1"/>
</dbReference>
<dbReference type="InterPro" id="IPR023631">
    <property type="entry name" value="Amidase_dom"/>
</dbReference>
<feature type="active site" description="Acyl-ester intermediate" evidence="3">
    <location>
        <position position="241"/>
    </location>
</feature>
<gene>
    <name evidence="6" type="ORF">GRF29_1g947998</name>
</gene>
<dbReference type="PIRSF" id="PIRSF001221">
    <property type="entry name" value="Amidase_fungi"/>
    <property type="match status" value="1"/>
</dbReference>
<proteinExistence type="inferred from homology"/>
<name>A0AAN6RLH9_9PLEO</name>
<dbReference type="PANTHER" id="PTHR46072:SF5">
    <property type="entry name" value="GENERAL AMIDASE-C"/>
    <property type="match status" value="1"/>
</dbReference>
<feature type="domain" description="Amidase" evidence="5">
    <location>
        <begin position="85"/>
        <end position="531"/>
    </location>
</feature>
<feature type="active site" description="Charge relay system" evidence="3">
    <location>
        <position position="141"/>
    </location>
</feature>
<keyword evidence="2" id="KW-0378">Hydrolase</keyword>
<organism evidence="6 7">
    <name type="scientific">Pseudopithomyces chartarum</name>
    <dbReference type="NCBI Taxonomy" id="1892770"/>
    <lineage>
        <taxon>Eukaryota</taxon>
        <taxon>Fungi</taxon>
        <taxon>Dikarya</taxon>
        <taxon>Ascomycota</taxon>
        <taxon>Pezizomycotina</taxon>
        <taxon>Dothideomycetes</taxon>
        <taxon>Pleosporomycetidae</taxon>
        <taxon>Pleosporales</taxon>
        <taxon>Massarineae</taxon>
        <taxon>Didymosphaeriaceae</taxon>
        <taxon>Pseudopithomyces</taxon>
    </lineage>
</organism>
<dbReference type="Gene3D" id="3.90.1300.10">
    <property type="entry name" value="Amidase signature (AS) domain"/>
    <property type="match status" value="1"/>
</dbReference>
<dbReference type="AlphaFoldDB" id="A0AAN6RLH9"/>
<dbReference type="InterPro" id="IPR036928">
    <property type="entry name" value="AS_sf"/>
</dbReference>
<dbReference type="Proteomes" id="UP001280581">
    <property type="component" value="Unassembled WGS sequence"/>
</dbReference>
<reference evidence="6 7" key="1">
    <citation type="submission" date="2021-02" db="EMBL/GenBank/DDBJ databases">
        <title>Genome assembly of Pseudopithomyces chartarum.</title>
        <authorList>
            <person name="Jauregui R."/>
            <person name="Singh J."/>
            <person name="Voisey C."/>
        </authorList>
    </citation>
    <scope>NUCLEOTIDE SEQUENCE [LARGE SCALE GENOMIC DNA]</scope>
    <source>
        <strain evidence="6 7">AGR01</strain>
    </source>
</reference>
<evidence type="ECO:0000256" key="3">
    <source>
        <dbReference type="PIRSR" id="PIRSR001221-1"/>
    </source>
</evidence>
<feature type="binding site" evidence="4">
    <location>
        <begin position="238"/>
        <end position="241"/>
    </location>
    <ligand>
        <name>substrate</name>
    </ligand>
</feature>
<dbReference type="EMBL" id="WVTA01000001">
    <property type="protein sequence ID" value="KAK3216788.1"/>
    <property type="molecule type" value="Genomic_DNA"/>
</dbReference>
<evidence type="ECO:0000259" key="5">
    <source>
        <dbReference type="Pfam" id="PF01425"/>
    </source>
</evidence>
<evidence type="ECO:0000256" key="1">
    <source>
        <dbReference type="ARBA" id="ARBA00009199"/>
    </source>
</evidence>
<feature type="binding site" evidence="4">
    <location>
        <position position="191"/>
    </location>
    <ligand>
        <name>substrate</name>
    </ligand>
</feature>
<protein>
    <recommendedName>
        <fullName evidence="5">Amidase domain-containing protein</fullName>
    </recommendedName>
</protein>
<feature type="binding site" evidence="4">
    <location>
        <position position="217"/>
    </location>
    <ligand>
        <name>substrate</name>
    </ligand>
</feature>
<keyword evidence="7" id="KW-1185">Reference proteome</keyword>
<evidence type="ECO:0000313" key="7">
    <source>
        <dbReference type="Proteomes" id="UP001280581"/>
    </source>
</evidence>
<sequence length="544" mass="59220">MSEVPIANWQALAASKREAVFSQIPENWRLPESLTSNFHEKATISVLDVPSTCGLLTSRELELTSAYDATELVELMSKGQVKSQEVVTAFCKRAAIAQQCVNCLTEIFFEEAIARARECDDYFEKHGKTMGALHGLPISLKDSFNVKGTQATIGYISFLSRPPAATNSNLVNLLYSHGAVFYCKTNLPQTMMTADSHNNLFGRTLNPHNLSMTAGGSTGGEGALLAMRGSVIGIATDIAGSCRIPALCCGLTSFKPSAGRVPFGGGVPPGRLGSPGSILPVIGPIGHSIRDAELIMRTICNSDAWTYDENVSGVSWRTAPGVSRPLRFGLIRGIPKRPLHPPIARSLHACATKLKSLGNEIVLLDDKIPDLWESNILAWKFFLLDPKKTPMGHLTDAGEPLVPSLKATMEEELLSFEPSLDGLWDMNLQKMKTVHAYHKLVVENELDAILMPGNSATAVPHDTYGITPFTVLQNLVNYPSAILPYGNADEKLDESFLKADVSYVPPYEPKDLEGLPAHVQIMGKPMKDEELMEISRYVEKALST</sequence>
<comment type="similarity">
    <text evidence="1">Belongs to the amidase family.</text>
</comment>
<evidence type="ECO:0000256" key="4">
    <source>
        <dbReference type="PIRSR" id="PIRSR001221-2"/>
    </source>
</evidence>
<comment type="caution">
    <text evidence="6">The sequence shown here is derived from an EMBL/GenBank/DDBJ whole genome shotgun (WGS) entry which is preliminary data.</text>
</comment>
<evidence type="ECO:0000256" key="2">
    <source>
        <dbReference type="ARBA" id="ARBA00022801"/>
    </source>
</evidence>
<dbReference type="GO" id="GO:0016787">
    <property type="term" value="F:hydrolase activity"/>
    <property type="evidence" value="ECO:0007669"/>
    <property type="project" value="UniProtKB-KW"/>
</dbReference>
<feature type="active site" description="Charge relay system" evidence="3">
    <location>
        <position position="217"/>
    </location>
</feature>
<accession>A0AAN6RLH9</accession>
<evidence type="ECO:0000313" key="6">
    <source>
        <dbReference type="EMBL" id="KAK3216788.1"/>
    </source>
</evidence>